<feature type="region of interest" description="Disordered" evidence="1">
    <location>
        <begin position="137"/>
        <end position="167"/>
    </location>
</feature>
<dbReference type="AlphaFoldDB" id="A0A098YW84"/>
<evidence type="ECO:0000313" key="3">
    <source>
        <dbReference type="Proteomes" id="UP000029723"/>
    </source>
</evidence>
<protein>
    <submittedName>
        <fullName evidence="2">MobA protein</fullName>
    </submittedName>
</protein>
<dbReference type="InterPro" id="IPR045788">
    <property type="entry name" value="MobC_2"/>
</dbReference>
<proteinExistence type="predicted"/>
<dbReference type="GeneID" id="93331641"/>
<accession>A0A098YW84</accession>
<dbReference type="NCBIfam" id="NF041324">
    <property type="entry name" value="Bacteroid_MobA"/>
    <property type="match status" value="1"/>
</dbReference>
<dbReference type="Pfam" id="PF19514">
    <property type="entry name" value="MobC_2"/>
    <property type="match status" value="1"/>
</dbReference>
<feature type="compositionally biased region" description="Basic and acidic residues" evidence="1">
    <location>
        <begin position="147"/>
        <end position="158"/>
    </location>
</feature>
<evidence type="ECO:0000256" key="1">
    <source>
        <dbReference type="SAM" id="MobiDB-lite"/>
    </source>
</evidence>
<comment type="caution">
    <text evidence="2">The sequence shown here is derived from an EMBL/GenBank/DDBJ whole genome shotgun (WGS) entry which is preliminary data.</text>
</comment>
<dbReference type="EMBL" id="JRPQ01000049">
    <property type="protein sequence ID" value="KGI22853.1"/>
    <property type="molecule type" value="Genomic_DNA"/>
</dbReference>
<reference evidence="2 3" key="1">
    <citation type="submission" date="2014-07" db="EMBL/GenBank/DDBJ databases">
        <authorList>
            <person name="McCorrison J."/>
            <person name="Sanka R."/>
            <person name="Torralba M."/>
            <person name="Gillis M."/>
            <person name="Haft D.H."/>
            <person name="Methe B."/>
            <person name="Sutton G."/>
            <person name="Nelson K.E."/>
        </authorList>
    </citation>
    <scope>NUCLEOTIDE SEQUENCE [LARGE SCALE GENOMIC DNA]</scope>
    <source>
        <strain evidence="2 3">S9-PR14</strain>
    </source>
</reference>
<dbReference type="OrthoDB" id="2042421at2"/>
<dbReference type="Proteomes" id="UP000029723">
    <property type="component" value="Unassembled WGS sequence"/>
</dbReference>
<sequence length="167" mass="19685">MKEKRKSKAGRNPKLDPAVYRYTVRFNEEEHNRFLAMFGKSGVYARSVFLKAHFFGQPFKVLKVDKTLVDYYTKLSDFHAQFRAVGTNYNQVVKELRLHFSEKKAMALLYKLEQHTVELVKLSRQIVELSRELKEQREQSQTCLDSAESRLKKSETQMEAKWSQKSV</sequence>
<organism evidence="2 3">
    <name type="scientific">Hoylesella timonensis S9-PR14</name>
    <dbReference type="NCBI Taxonomy" id="1401062"/>
    <lineage>
        <taxon>Bacteria</taxon>
        <taxon>Pseudomonadati</taxon>
        <taxon>Bacteroidota</taxon>
        <taxon>Bacteroidia</taxon>
        <taxon>Bacteroidales</taxon>
        <taxon>Prevotellaceae</taxon>
        <taxon>Hoylesella</taxon>
    </lineage>
</organism>
<gene>
    <name evidence="2" type="ORF">HMPREF9304_02105</name>
</gene>
<evidence type="ECO:0000313" key="2">
    <source>
        <dbReference type="EMBL" id="KGI22853.1"/>
    </source>
</evidence>
<name>A0A098YW84_9BACT</name>
<dbReference type="RefSeq" id="WP_004371716.1">
    <property type="nucleotide sequence ID" value="NZ_JRPQ01000049.1"/>
</dbReference>